<reference evidence="2" key="1">
    <citation type="journal article" date="2023" name="Int. J. Syst. Evol. Microbiol.">
        <title>&lt;i&gt;Clostridium folliculivorans&lt;/i&gt; sp. nov., isolated from soil samples of an organic paddy in Japan.</title>
        <authorList>
            <person name="Tazawa J."/>
            <person name="Kobayashi H."/>
            <person name="Tanizawa Y."/>
            <person name="Uchino A."/>
            <person name="Tanaka F."/>
            <person name="Urashima Y."/>
            <person name="Miura S."/>
            <person name="Sakamoto M."/>
            <person name="Ohkuma M."/>
            <person name="Tohno M."/>
        </authorList>
    </citation>
    <scope>NUCLEOTIDE SEQUENCE</scope>
    <source>
        <strain evidence="2">D1-1</strain>
    </source>
</reference>
<proteinExistence type="predicted"/>
<keyword evidence="1" id="KW-0472">Membrane</keyword>
<evidence type="ECO:0000313" key="2">
    <source>
        <dbReference type="EMBL" id="GKU24657.1"/>
    </source>
</evidence>
<gene>
    <name evidence="2" type="ORF">CFOLD11_14830</name>
</gene>
<protein>
    <submittedName>
        <fullName evidence="2">Uncharacterized protein</fullName>
    </submittedName>
</protein>
<name>A0A9W5Y197_9CLOT</name>
<dbReference type="RefSeq" id="WP_261851670.1">
    <property type="nucleotide sequence ID" value="NZ_BQXY01000002.1"/>
</dbReference>
<sequence>MRVTWITSPIIIGYIIITYVKNFRSIFIREALDCYTCSFYFRWTITKEI</sequence>
<accession>A0A9W5Y197</accession>
<feature type="transmembrane region" description="Helical" evidence="1">
    <location>
        <begin position="6"/>
        <end position="23"/>
    </location>
</feature>
<organism evidence="2 3">
    <name type="scientific">Clostridium folliculivorans</name>
    <dbReference type="NCBI Taxonomy" id="2886038"/>
    <lineage>
        <taxon>Bacteria</taxon>
        <taxon>Bacillati</taxon>
        <taxon>Bacillota</taxon>
        <taxon>Clostridia</taxon>
        <taxon>Eubacteriales</taxon>
        <taxon>Clostridiaceae</taxon>
        <taxon>Clostridium</taxon>
    </lineage>
</organism>
<evidence type="ECO:0000256" key="1">
    <source>
        <dbReference type="SAM" id="Phobius"/>
    </source>
</evidence>
<keyword evidence="1" id="KW-0812">Transmembrane</keyword>
<keyword evidence="1" id="KW-1133">Transmembrane helix</keyword>
<dbReference type="EMBL" id="BQXY01000002">
    <property type="protein sequence ID" value="GKU24657.1"/>
    <property type="molecule type" value="Genomic_DNA"/>
</dbReference>
<dbReference type="AlphaFoldDB" id="A0A9W5Y197"/>
<keyword evidence="3" id="KW-1185">Reference proteome</keyword>
<comment type="caution">
    <text evidence="2">The sequence shown here is derived from an EMBL/GenBank/DDBJ whole genome shotgun (WGS) entry which is preliminary data.</text>
</comment>
<dbReference type="Proteomes" id="UP001057868">
    <property type="component" value="Unassembled WGS sequence"/>
</dbReference>
<evidence type="ECO:0000313" key="3">
    <source>
        <dbReference type="Proteomes" id="UP001057868"/>
    </source>
</evidence>